<feature type="region of interest" description="Disordered" evidence="2">
    <location>
        <begin position="307"/>
        <end position="334"/>
    </location>
</feature>
<feature type="domain" description="Right handed beta helix" evidence="3">
    <location>
        <begin position="354"/>
        <end position="490"/>
    </location>
</feature>
<dbReference type="SUPFAM" id="SSF51126">
    <property type="entry name" value="Pectin lyase-like"/>
    <property type="match status" value="2"/>
</dbReference>
<evidence type="ECO:0000313" key="5">
    <source>
        <dbReference type="Proteomes" id="UP001230188"/>
    </source>
</evidence>
<evidence type="ECO:0000256" key="1">
    <source>
        <dbReference type="ARBA" id="ARBA00022737"/>
    </source>
</evidence>
<evidence type="ECO:0000313" key="4">
    <source>
        <dbReference type="EMBL" id="KAJ8608892.1"/>
    </source>
</evidence>
<dbReference type="InterPro" id="IPR039448">
    <property type="entry name" value="Beta_helix"/>
</dbReference>
<dbReference type="GO" id="GO:0006511">
    <property type="term" value="P:ubiquitin-dependent protein catabolic process"/>
    <property type="evidence" value="ECO:0007669"/>
    <property type="project" value="TreeGrafter"/>
</dbReference>
<organism evidence="4 5">
    <name type="scientific">Chrysophaeum taylorii</name>
    <dbReference type="NCBI Taxonomy" id="2483200"/>
    <lineage>
        <taxon>Eukaryota</taxon>
        <taxon>Sar</taxon>
        <taxon>Stramenopiles</taxon>
        <taxon>Ochrophyta</taxon>
        <taxon>Pelagophyceae</taxon>
        <taxon>Pelagomonadales</taxon>
        <taxon>Pelagomonadaceae</taxon>
        <taxon>Chrysophaeum</taxon>
    </lineage>
</organism>
<feature type="domain" description="Right handed beta helix" evidence="3">
    <location>
        <begin position="171"/>
        <end position="267"/>
    </location>
</feature>
<dbReference type="PANTHER" id="PTHR22990">
    <property type="entry name" value="F-BOX ONLY PROTEIN"/>
    <property type="match status" value="1"/>
</dbReference>
<keyword evidence="5" id="KW-1185">Reference proteome</keyword>
<comment type="caution">
    <text evidence="4">The sequence shown here is derived from an EMBL/GenBank/DDBJ whole genome shotgun (WGS) entry which is preliminary data.</text>
</comment>
<dbReference type="InterPro" id="IPR051550">
    <property type="entry name" value="SCF-Subunits/Alg-Epimerases"/>
</dbReference>
<dbReference type="Pfam" id="PF13229">
    <property type="entry name" value="Beta_helix"/>
    <property type="match status" value="2"/>
</dbReference>
<reference evidence="4" key="1">
    <citation type="submission" date="2023-01" db="EMBL/GenBank/DDBJ databases">
        <title>Metagenome sequencing of chrysophaentin producing Chrysophaeum taylorii.</title>
        <authorList>
            <person name="Davison J."/>
            <person name="Bewley C."/>
        </authorList>
    </citation>
    <scope>NUCLEOTIDE SEQUENCE</scope>
    <source>
        <strain evidence="4">NIES-1699</strain>
    </source>
</reference>
<keyword evidence="1" id="KW-0677">Repeat</keyword>
<dbReference type="Proteomes" id="UP001230188">
    <property type="component" value="Unassembled WGS sequence"/>
</dbReference>
<name>A0AAD7UJS3_9STRA</name>
<evidence type="ECO:0000259" key="3">
    <source>
        <dbReference type="Pfam" id="PF13229"/>
    </source>
</evidence>
<dbReference type="InterPro" id="IPR011050">
    <property type="entry name" value="Pectin_lyase_fold/virulence"/>
</dbReference>
<gene>
    <name evidence="4" type="ORF">CTAYLR_005299</name>
</gene>
<protein>
    <recommendedName>
        <fullName evidence="3">Right handed beta helix domain-containing protein</fullName>
    </recommendedName>
</protein>
<dbReference type="AlphaFoldDB" id="A0AAD7UJS3"/>
<dbReference type="SMART" id="SM00710">
    <property type="entry name" value="PbH1"/>
    <property type="match status" value="6"/>
</dbReference>
<feature type="compositionally biased region" description="Polar residues" evidence="2">
    <location>
        <begin position="310"/>
        <end position="324"/>
    </location>
</feature>
<sequence>MIVSMDDAGCTVSASTAEELRSAWQYASRHKTTVINLEEGDYELPGPIELLKGCVTLRGPSSVSVTRRLLPWARRAACTVAAMAVGGLSWRSRVVSLSVVLLGSEWLYSSKRKLPGARKARIVARDGAFVVSGGELRLECISLASLGTRALVRCRLAATLRARDADLGCAGGNGVECENDATVFVSDCMIANCGRSGIALLGAGDCRLLARACSFVRNRRFGCELQGGRAAVITGCTFDDCGSCVSDREKWQPDSFVHVSRCLLRGCAACLPGLSVIGDSVPGYEAHARDAADADASVASQLRFDEDEMSTTARRGSPWKTSAASPRKVGAARAGESVNEDSVLEPVPRPIGIVFEECVVERVNGAGIYLLGRHTVRARACAIHDVAMAGIEALRGAHVRVSRSKIQRNHGGGIVLHRGARGTLSSCDLVANGGGGNCGIMDAASCRLRNCDISRACAIGIQVCKASVSVDGCRIERSGEAGIVVGGHDSRSCREARRVSGDVPPLLSKLAIRDSRVSGSGAGALFVAPHSTIQHHCYNESFAFDAVEHTIVAHDCYFADARQALRVEVPARGCLAGNDYDAPVSNDLTAWRGTTRMPWRCERVIHCAAGVASTSPFRRLKDPSLLRLIVEFAS</sequence>
<proteinExistence type="predicted"/>
<dbReference type="Gene3D" id="2.160.20.10">
    <property type="entry name" value="Single-stranded right-handed beta-helix, Pectin lyase-like"/>
    <property type="match status" value="2"/>
</dbReference>
<dbReference type="EMBL" id="JAQMWT010000157">
    <property type="protein sequence ID" value="KAJ8608892.1"/>
    <property type="molecule type" value="Genomic_DNA"/>
</dbReference>
<evidence type="ECO:0000256" key="2">
    <source>
        <dbReference type="SAM" id="MobiDB-lite"/>
    </source>
</evidence>
<dbReference type="InterPro" id="IPR012334">
    <property type="entry name" value="Pectin_lyas_fold"/>
</dbReference>
<accession>A0AAD7UJS3</accession>
<dbReference type="InterPro" id="IPR006626">
    <property type="entry name" value="PbH1"/>
</dbReference>
<dbReference type="PANTHER" id="PTHR22990:SF15">
    <property type="entry name" value="F-BOX ONLY PROTEIN 10"/>
    <property type="match status" value="1"/>
</dbReference>